<dbReference type="EC" id="2.7.7.48" evidence="2"/>
<evidence type="ECO:0000256" key="2">
    <source>
        <dbReference type="ARBA" id="ARBA00012494"/>
    </source>
</evidence>
<evidence type="ECO:0000256" key="1">
    <source>
        <dbReference type="ARBA" id="ARBA00005762"/>
    </source>
</evidence>
<evidence type="ECO:0000256" key="5">
    <source>
        <dbReference type="ARBA" id="ARBA00022695"/>
    </source>
</evidence>
<dbReference type="InterPro" id="IPR007855">
    <property type="entry name" value="RDRP"/>
</dbReference>
<name>A0A814T960_9BILA</name>
<dbReference type="GO" id="GO:0031380">
    <property type="term" value="C:nuclear RNA-directed RNA polymerase complex"/>
    <property type="evidence" value="ECO:0007669"/>
    <property type="project" value="TreeGrafter"/>
</dbReference>
<comment type="caution">
    <text evidence="12">The sequence shown here is derived from an EMBL/GenBank/DDBJ whole genome shotgun (WGS) entry which is preliminary data.</text>
</comment>
<comment type="similarity">
    <text evidence="1">Belongs to the RdRP family.</text>
</comment>
<feature type="region of interest" description="Disordered" evidence="9">
    <location>
        <begin position="61"/>
        <end position="131"/>
    </location>
</feature>
<protein>
    <recommendedName>
        <fullName evidence="2">RNA-directed RNA polymerase</fullName>
        <ecNumber evidence="2">2.7.7.48</ecNumber>
    </recommendedName>
</protein>
<proteinExistence type="inferred from homology"/>
<keyword evidence="6" id="KW-0694">RNA-binding</keyword>
<keyword evidence="7" id="KW-0943">RNA-mediated gene silencing</keyword>
<evidence type="ECO:0000313" key="13">
    <source>
        <dbReference type="Proteomes" id="UP000663854"/>
    </source>
</evidence>
<keyword evidence="5" id="KW-0548">Nucleotidyltransferase</keyword>
<dbReference type="Pfam" id="PF26253">
    <property type="entry name" value="RdRP_head"/>
    <property type="match status" value="1"/>
</dbReference>
<evidence type="ECO:0000256" key="9">
    <source>
        <dbReference type="SAM" id="MobiDB-lite"/>
    </source>
</evidence>
<dbReference type="GO" id="GO:0003723">
    <property type="term" value="F:RNA binding"/>
    <property type="evidence" value="ECO:0007669"/>
    <property type="project" value="UniProtKB-KW"/>
</dbReference>
<sequence>MDLLTDDSNETLMDENIIIPDCFDDRLNMGEDDDLIKDPEDDQRIDEELNREIEQANTIANEPEDIYNTDDEDTGINDSGFDENSTPDHIQESPTINSTPTLSLGRGRLGKKPVDENNHQLPAPQVRDVEPDKDFYSKPARIAKLPLAYYRKREGPTVQNERRAPRVSSPLIDFRATFTEISFIVDKDDSGDKGYRHACKRFEQLQPDIDLNSSKFIYDIWSFGLYISSIKLEKSVSCSLIELFPQEINNEENRPYWFMFKRVPMFYDSILRDKISKESDSAKGILIKFDRTIYADLSYGALTSMNRFYLHQDYIFRKKTRWSLYFRDDAFDITTNEFHRLNNNTDSYRIRRKYKIPLDIIDRAVIVQLRNDGFDLFVNMKGNVHELYGEIKSKSAENNIFVEYERQGKYDREIMPLFSTTRIRIRLKNNQSIVEYLERDDKISKNTLSNEKDDLLQTCRDESLKNIRKIFRTFLDFFYNNRIRVCFGSVGSRNVSLGQLSSLKGQRFSTFTQSYSWAMLCNIGFRAQIQLNLTKKFINCLHEYSGLKFDEKYSSDIDNRFYRLCLYLHRRLSEYFFLDLDKEIEIGIEDYKDKYVRSKQKKFEILKFNQLTTSTAYIPSVVLTPTTIKIRPLKLCKLNRVLREKRFGGCLNFALVELRDEAQRLLFPTAFRSLKEQILYYLTDGFLLTPERRYKYLHHSQSQVKCKQFWFYYHDKEHGYLSHEDAYIWMGNFDKERVVAKHAARIALCFTSTDATIQITADKVTYERDIKDATKKYTFTDGVGTISIQLRDEIKEFLKRRRDFSVLQIRYGGCKGTFSVDPRLDTQQYQLQIRDSMNKFISDHDILEICKLSAPQIIILYVLIFRFSYDCKYLGTLYLNRQDIVLLESRDIPHTTFLCLQNEDHLWLIRSLLTPSIAYELLQEKILPIFRLHKIARKINIIEEQFFIKLITTCAFNIIRELIDRTRIRISDKKARNMFGIVDEYGILEYGQVFIQYTIMHENKLYLTKEEKYLRKNNIDQCRILTNKVVVTKNPCHHPGDLRVFDAIDCLELRHLKDVIVFPQKGPRPHSNEISGSDLDGDEYVVIWHEDLIPQTPNETAYEYDSQEDPPKLNHPITRDDINQVVMEVSEQDCLGTLSNIHLAYADKQGIKSETCIKLAGDISQEVDAAKTGKHPLTNEEIVKLRKGLEDKWPDFMKGRGKKEYYPSERILGKLYRSARRAVVGWSRAISNHGNLRHINLALALTSGTDIKDQELDDETIKKSNILINDEQLLDPLIKHDNSKKYLSEIKTLYRIYQTELLEIISLYRFQDEIDLFCRCESMDASAGGSKKGSLEDSAAIEVQNLIYRIKQDFYNEFDQRRQNNGCCKFVKNPDLNHTKRIDCEFCNENKLAKAACAYIYSYQQSHRLPTKSNRRILSFPWLFSEHLIELRYKNRSKDFIDQSNQIVSNACSDYLKNLEPKFKVFIPEYSIDIPLVEFYYRKIEEKPRSLLRINGKSDEKISPVPLLRACFIEILNDWLIKQNIFDDNCIETDQKPLIPESIWHELLIKFLSNKNENNVRLILALQTQNFITERYRQIINNYRIRWTNIEDQQLQDMFLEIHKLARDYSQTTQLTIWSYLDEYIMLALQCIGIEKRLVDNWICSPTI</sequence>
<organism evidence="12 13">
    <name type="scientific">Rotaria sordida</name>
    <dbReference type="NCBI Taxonomy" id="392033"/>
    <lineage>
        <taxon>Eukaryota</taxon>
        <taxon>Metazoa</taxon>
        <taxon>Spiralia</taxon>
        <taxon>Gnathifera</taxon>
        <taxon>Rotifera</taxon>
        <taxon>Eurotatoria</taxon>
        <taxon>Bdelloidea</taxon>
        <taxon>Philodinida</taxon>
        <taxon>Philodinidae</taxon>
        <taxon>Rotaria</taxon>
    </lineage>
</organism>
<reference evidence="12" key="1">
    <citation type="submission" date="2021-02" db="EMBL/GenBank/DDBJ databases">
        <authorList>
            <person name="Nowell W R."/>
        </authorList>
    </citation>
    <scope>NUCLEOTIDE SEQUENCE</scope>
</reference>
<feature type="compositionally biased region" description="Polar residues" evidence="9">
    <location>
        <begin position="82"/>
        <end position="102"/>
    </location>
</feature>
<evidence type="ECO:0000256" key="3">
    <source>
        <dbReference type="ARBA" id="ARBA00022484"/>
    </source>
</evidence>
<dbReference type="InterPro" id="IPR057596">
    <property type="entry name" value="RDRP_core"/>
</dbReference>
<evidence type="ECO:0000256" key="6">
    <source>
        <dbReference type="ARBA" id="ARBA00022884"/>
    </source>
</evidence>
<evidence type="ECO:0000256" key="8">
    <source>
        <dbReference type="ARBA" id="ARBA00048744"/>
    </source>
</evidence>
<dbReference type="EMBL" id="CAJNOH010000980">
    <property type="protein sequence ID" value="CAF1158346.1"/>
    <property type="molecule type" value="Genomic_DNA"/>
</dbReference>
<evidence type="ECO:0000259" key="10">
    <source>
        <dbReference type="Pfam" id="PF05183"/>
    </source>
</evidence>
<feature type="domain" description="RDRP C-terminal head" evidence="11">
    <location>
        <begin position="1280"/>
        <end position="1440"/>
    </location>
</feature>
<evidence type="ECO:0000256" key="7">
    <source>
        <dbReference type="ARBA" id="ARBA00023158"/>
    </source>
</evidence>
<evidence type="ECO:0000256" key="4">
    <source>
        <dbReference type="ARBA" id="ARBA00022679"/>
    </source>
</evidence>
<gene>
    <name evidence="12" type="ORF">PYM288_LOCUS22601</name>
</gene>
<comment type="catalytic activity">
    <reaction evidence="8">
        <text>RNA(n) + a ribonucleoside 5'-triphosphate = RNA(n+1) + diphosphate</text>
        <dbReference type="Rhea" id="RHEA:21248"/>
        <dbReference type="Rhea" id="RHEA-COMP:14527"/>
        <dbReference type="Rhea" id="RHEA-COMP:17342"/>
        <dbReference type="ChEBI" id="CHEBI:33019"/>
        <dbReference type="ChEBI" id="CHEBI:61557"/>
        <dbReference type="ChEBI" id="CHEBI:140395"/>
        <dbReference type="EC" id="2.7.7.48"/>
    </reaction>
</comment>
<dbReference type="Proteomes" id="UP000663854">
    <property type="component" value="Unassembled WGS sequence"/>
</dbReference>
<dbReference type="InterPro" id="IPR058752">
    <property type="entry name" value="RDRP_C_head"/>
</dbReference>
<feature type="domain" description="RDRP core" evidence="10">
    <location>
        <begin position="623"/>
        <end position="1218"/>
    </location>
</feature>
<keyword evidence="3" id="KW-0696">RNA-directed RNA polymerase</keyword>
<accession>A0A814T960</accession>
<dbReference type="Pfam" id="PF05183">
    <property type="entry name" value="RdRP"/>
    <property type="match status" value="1"/>
</dbReference>
<dbReference type="PANTHER" id="PTHR23079:SF55">
    <property type="entry name" value="RNA-DIRECTED RNA POLYMERASE"/>
    <property type="match status" value="1"/>
</dbReference>
<dbReference type="GO" id="GO:0003968">
    <property type="term" value="F:RNA-directed RNA polymerase activity"/>
    <property type="evidence" value="ECO:0007669"/>
    <property type="project" value="UniProtKB-KW"/>
</dbReference>
<evidence type="ECO:0000259" key="11">
    <source>
        <dbReference type="Pfam" id="PF26253"/>
    </source>
</evidence>
<evidence type="ECO:0000313" key="12">
    <source>
        <dbReference type="EMBL" id="CAF1158346.1"/>
    </source>
</evidence>
<dbReference type="GO" id="GO:0030422">
    <property type="term" value="P:siRNA processing"/>
    <property type="evidence" value="ECO:0007669"/>
    <property type="project" value="TreeGrafter"/>
</dbReference>
<keyword evidence="4" id="KW-0808">Transferase</keyword>
<feature type="compositionally biased region" description="Acidic residues" evidence="9">
    <location>
        <begin position="62"/>
        <end position="75"/>
    </location>
</feature>
<dbReference type="PANTHER" id="PTHR23079">
    <property type="entry name" value="RNA-DEPENDENT RNA POLYMERASE"/>
    <property type="match status" value="1"/>
</dbReference>